<dbReference type="PANTHER" id="PTHR46986">
    <property type="entry name" value="ENDORIBONUCLEASE YBEY, CHLOROPLASTIC"/>
    <property type="match status" value="1"/>
</dbReference>
<keyword evidence="5 7" id="KW-0378">Hydrolase</keyword>
<evidence type="ECO:0000256" key="8">
    <source>
        <dbReference type="SAM" id="MobiDB-lite"/>
    </source>
</evidence>
<comment type="function">
    <text evidence="7">Single strand-specific metallo-endoribonuclease involved in late-stage 70S ribosome quality control and in maturation of the 3' terminus of the 16S rRNA.</text>
</comment>
<feature type="binding site" evidence="7">
    <location>
        <position position="97"/>
    </location>
    <ligand>
        <name>Zn(2+)</name>
        <dbReference type="ChEBI" id="CHEBI:29105"/>
        <note>catalytic</note>
    </ligand>
</feature>
<name>A0A0K1PM35_9BACT</name>
<feature type="binding site" evidence="7">
    <location>
        <position position="87"/>
    </location>
    <ligand>
        <name>Zn(2+)</name>
        <dbReference type="ChEBI" id="CHEBI:29105"/>
        <note>catalytic</note>
    </ligand>
</feature>
<keyword evidence="7" id="KW-0698">rRNA processing</keyword>
<gene>
    <name evidence="7" type="primary">ybeY</name>
    <name evidence="9" type="ORF">AKJ09_01262</name>
</gene>
<dbReference type="PROSITE" id="PS01306">
    <property type="entry name" value="UPF0054"/>
    <property type="match status" value="1"/>
</dbReference>
<dbReference type="Pfam" id="PF02130">
    <property type="entry name" value="YbeY"/>
    <property type="match status" value="1"/>
</dbReference>
<dbReference type="HAMAP" id="MF_00009">
    <property type="entry name" value="Endoribonucl_YbeY"/>
    <property type="match status" value="1"/>
</dbReference>
<dbReference type="NCBIfam" id="TIGR00043">
    <property type="entry name" value="rRNA maturation RNase YbeY"/>
    <property type="match status" value="1"/>
</dbReference>
<comment type="similarity">
    <text evidence="1 7">Belongs to the endoribonuclease YbeY family.</text>
</comment>
<feature type="compositionally biased region" description="Basic residues" evidence="8">
    <location>
        <begin position="125"/>
        <end position="154"/>
    </location>
</feature>
<reference evidence="9 10" key="1">
    <citation type="submission" date="2015-08" db="EMBL/GenBank/DDBJ databases">
        <authorList>
            <person name="Babu N.S."/>
            <person name="Beckwith C.J."/>
            <person name="Beseler K.G."/>
            <person name="Brison A."/>
            <person name="Carone J.V."/>
            <person name="Caskin T.P."/>
            <person name="Diamond M."/>
            <person name="Durham M.E."/>
            <person name="Foxe J.M."/>
            <person name="Go M."/>
            <person name="Henderson B.A."/>
            <person name="Jones I.B."/>
            <person name="McGettigan J.A."/>
            <person name="Micheletti S.J."/>
            <person name="Nasrallah M.E."/>
            <person name="Ortiz D."/>
            <person name="Piller C.R."/>
            <person name="Privatt S.R."/>
            <person name="Schneider S.L."/>
            <person name="Sharp S."/>
            <person name="Smith T.C."/>
            <person name="Stanton J.D."/>
            <person name="Ullery H.E."/>
            <person name="Wilson R.J."/>
            <person name="Serrano M.G."/>
            <person name="Buck G."/>
            <person name="Lee V."/>
            <person name="Wang Y."/>
            <person name="Carvalho R."/>
            <person name="Voegtly L."/>
            <person name="Shi R."/>
            <person name="Duckworth R."/>
            <person name="Johnson A."/>
            <person name="Loviza R."/>
            <person name="Walstead R."/>
            <person name="Shah Z."/>
            <person name="Kiflezghi M."/>
            <person name="Wade K."/>
            <person name="Ball S.L."/>
            <person name="Bradley K.W."/>
            <person name="Asai D.J."/>
            <person name="Bowman C.A."/>
            <person name="Russell D.A."/>
            <person name="Pope W.H."/>
            <person name="Jacobs-Sera D."/>
            <person name="Hendrix R.W."/>
            <person name="Hatfull G.F."/>
        </authorList>
    </citation>
    <scope>NUCLEOTIDE SEQUENCE [LARGE SCALE GENOMIC DNA]</scope>
    <source>
        <strain evidence="9 10">DSM 27648</strain>
    </source>
</reference>
<dbReference type="Proteomes" id="UP000064967">
    <property type="component" value="Chromosome"/>
</dbReference>
<dbReference type="PATRIC" id="fig|1391654.3.peg.1276"/>
<keyword evidence="2 7" id="KW-0540">Nuclease</keyword>
<dbReference type="Gene3D" id="3.40.390.30">
    <property type="entry name" value="Metalloproteases ('zincins'), catalytic domain"/>
    <property type="match status" value="1"/>
</dbReference>
<keyword evidence="6 7" id="KW-0862">Zinc</keyword>
<dbReference type="PANTHER" id="PTHR46986:SF1">
    <property type="entry name" value="ENDORIBONUCLEASE YBEY, CHLOROPLASTIC"/>
    <property type="match status" value="1"/>
</dbReference>
<dbReference type="GO" id="GO:0008270">
    <property type="term" value="F:zinc ion binding"/>
    <property type="evidence" value="ECO:0007669"/>
    <property type="project" value="UniProtKB-UniRule"/>
</dbReference>
<dbReference type="GO" id="GO:0005737">
    <property type="term" value="C:cytoplasm"/>
    <property type="evidence" value="ECO:0007669"/>
    <property type="project" value="UniProtKB-SubCell"/>
</dbReference>
<dbReference type="GO" id="GO:0004222">
    <property type="term" value="F:metalloendopeptidase activity"/>
    <property type="evidence" value="ECO:0007669"/>
    <property type="project" value="InterPro"/>
</dbReference>
<keyword evidence="3 7" id="KW-0479">Metal-binding</keyword>
<protein>
    <recommendedName>
        <fullName evidence="7">Endoribonuclease YbeY</fullName>
        <ecNumber evidence="7">3.1.-.-</ecNumber>
    </recommendedName>
</protein>
<comment type="subcellular location">
    <subcellularLocation>
        <location evidence="7">Cytoplasm</location>
    </subcellularLocation>
</comment>
<keyword evidence="7" id="KW-0690">Ribosome biogenesis</keyword>
<evidence type="ECO:0000313" key="9">
    <source>
        <dbReference type="EMBL" id="AKU94598.1"/>
    </source>
</evidence>
<dbReference type="InterPro" id="IPR002036">
    <property type="entry name" value="YbeY"/>
</dbReference>
<evidence type="ECO:0000313" key="10">
    <source>
        <dbReference type="Proteomes" id="UP000064967"/>
    </source>
</evidence>
<evidence type="ECO:0000256" key="7">
    <source>
        <dbReference type="HAMAP-Rule" id="MF_00009"/>
    </source>
</evidence>
<feature type="binding site" evidence="7">
    <location>
        <position position="91"/>
    </location>
    <ligand>
        <name>Zn(2+)</name>
        <dbReference type="ChEBI" id="CHEBI:29105"/>
        <note>catalytic</note>
    </ligand>
</feature>
<dbReference type="AlphaFoldDB" id="A0A0K1PM35"/>
<evidence type="ECO:0000256" key="6">
    <source>
        <dbReference type="ARBA" id="ARBA00022833"/>
    </source>
</evidence>
<dbReference type="OrthoDB" id="9807740at2"/>
<organism evidence="9 10">
    <name type="scientific">Labilithrix luteola</name>
    <dbReference type="NCBI Taxonomy" id="1391654"/>
    <lineage>
        <taxon>Bacteria</taxon>
        <taxon>Pseudomonadati</taxon>
        <taxon>Myxococcota</taxon>
        <taxon>Polyangia</taxon>
        <taxon>Polyangiales</taxon>
        <taxon>Labilitrichaceae</taxon>
        <taxon>Labilithrix</taxon>
    </lineage>
</organism>
<evidence type="ECO:0000256" key="5">
    <source>
        <dbReference type="ARBA" id="ARBA00022801"/>
    </source>
</evidence>
<keyword evidence="7" id="KW-0963">Cytoplasm</keyword>
<accession>A0A0K1PM35</accession>
<keyword evidence="4 7" id="KW-0255">Endonuclease</keyword>
<evidence type="ECO:0000256" key="3">
    <source>
        <dbReference type="ARBA" id="ARBA00022723"/>
    </source>
</evidence>
<evidence type="ECO:0000256" key="4">
    <source>
        <dbReference type="ARBA" id="ARBA00022759"/>
    </source>
</evidence>
<evidence type="ECO:0000256" key="2">
    <source>
        <dbReference type="ARBA" id="ARBA00022722"/>
    </source>
</evidence>
<proteinExistence type="inferred from homology"/>
<sequence>MIRLLQLEKSDVSFVLTNDEQIHHLNKVYRGKDRPTDVLAFAMHEGEYGSLAGDVLGDVIVSVPTARKQALSRGAAVLDEVTMLLAHGLLHLLGWDHDTAAKDRRMKAETARLCSAAEAASPRPKTARKAVAKRVKAASKPAAKRGLSRKPKAR</sequence>
<dbReference type="InterPro" id="IPR020549">
    <property type="entry name" value="YbeY_CS"/>
</dbReference>
<comment type="cofactor">
    <cofactor evidence="7">
        <name>Zn(2+)</name>
        <dbReference type="ChEBI" id="CHEBI:29105"/>
    </cofactor>
    <text evidence="7">Binds 1 zinc ion.</text>
</comment>
<dbReference type="EMBL" id="CP012333">
    <property type="protein sequence ID" value="AKU94598.1"/>
    <property type="molecule type" value="Genomic_DNA"/>
</dbReference>
<evidence type="ECO:0000256" key="1">
    <source>
        <dbReference type="ARBA" id="ARBA00010875"/>
    </source>
</evidence>
<dbReference type="KEGG" id="llu:AKJ09_01262"/>
<keyword evidence="10" id="KW-1185">Reference proteome</keyword>
<dbReference type="GO" id="GO:0006364">
    <property type="term" value="P:rRNA processing"/>
    <property type="evidence" value="ECO:0007669"/>
    <property type="project" value="UniProtKB-UniRule"/>
</dbReference>
<dbReference type="InterPro" id="IPR023091">
    <property type="entry name" value="MetalPrtase_cat_dom_sf_prd"/>
</dbReference>
<dbReference type="STRING" id="1391654.AKJ09_01262"/>
<dbReference type="SUPFAM" id="SSF55486">
    <property type="entry name" value="Metalloproteases ('zincins'), catalytic domain"/>
    <property type="match status" value="1"/>
</dbReference>
<dbReference type="EC" id="3.1.-.-" evidence="7"/>
<feature type="region of interest" description="Disordered" evidence="8">
    <location>
        <begin position="115"/>
        <end position="154"/>
    </location>
</feature>
<dbReference type="GO" id="GO:0004521">
    <property type="term" value="F:RNA endonuclease activity"/>
    <property type="evidence" value="ECO:0007669"/>
    <property type="project" value="UniProtKB-UniRule"/>
</dbReference>